<reference evidence="2 3" key="1">
    <citation type="journal article" date="2011" name="J. Bacteriol.">
        <title>Genome sequence of Chthoniobacter flavus Ellin428, an aerobic heterotrophic soil bacterium.</title>
        <authorList>
            <person name="Kant R."/>
            <person name="van Passel M.W."/>
            <person name="Palva A."/>
            <person name="Lucas S."/>
            <person name="Lapidus A."/>
            <person name="Glavina Del Rio T."/>
            <person name="Dalin E."/>
            <person name="Tice H."/>
            <person name="Bruce D."/>
            <person name="Goodwin L."/>
            <person name="Pitluck S."/>
            <person name="Larimer F.W."/>
            <person name="Land M.L."/>
            <person name="Hauser L."/>
            <person name="Sangwan P."/>
            <person name="de Vos W.M."/>
            <person name="Janssen P.H."/>
            <person name="Smidt H."/>
        </authorList>
    </citation>
    <scope>NUCLEOTIDE SEQUENCE [LARGE SCALE GENOMIC DNA]</scope>
    <source>
        <strain evidence="2 3">Ellin428</strain>
    </source>
</reference>
<feature type="region of interest" description="Disordered" evidence="1">
    <location>
        <begin position="1"/>
        <end position="24"/>
    </location>
</feature>
<evidence type="ECO:0000313" key="2">
    <source>
        <dbReference type="EMBL" id="EDY18894.1"/>
    </source>
</evidence>
<accession>B4D3R4</accession>
<dbReference type="EMBL" id="ABVL01000010">
    <property type="protein sequence ID" value="EDY18894.1"/>
    <property type="molecule type" value="Genomic_DNA"/>
</dbReference>
<dbReference type="STRING" id="497964.CfE428DRAFT_3552"/>
<name>B4D3R4_9BACT</name>
<evidence type="ECO:0008006" key="4">
    <source>
        <dbReference type="Google" id="ProtNLM"/>
    </source>
</evidence>
<feature type="compositionally biased region" description="Polar residues" evidence="1">
    <location>
        <begin position="1"/>
        <end position="11"/>
    </location>
</feature>
<gene>
    <name evidence="2" type="ORF">CfE428DRAFT_3552</name>
</gene>
<comment type="caution">
    <text evidence="2">The sequence shown here is derived from an EMBL/GenBank/DDBJ whole genome shotgun (WGS) entry which is preliminary data.</text>
</comment>
<dbReference type="AlphaFoldDB" id="B4D3R4"/>
<dbReference type="Proteomes" id="UP000005824">
    <property type="component" value="Unassembled WGS sequence"/>
</dbReference>
<protein>
    <recommendedName>
        <fullName evidence="4">Peptidase M14 carboxypeptidase A domain-containing protein</fullName>
    </recommendedName>
</protein>
<dbReference type="InParanoid" id="B4D3R4"/>
<organism evidence="2 3">
    <name type="scientific">Chthoniobacter flavus Ellin428</name>
    <dbReference type="NCBI Taxonomy" id="497964"/>
    <lineage>
        <taxon>Bacteria</taxon>
        <taxon>Pseudomonadati</taxon>
        <taxon>Verrucomicrobiota</taxon>
        <taxon>Spartobacteria</taxon>
        <taxon>Chthoniobacterales</taxon>
        <taxon>Chthoniobacteraceae</taxon>
        <taxon>Chthoniobacter</taxon>
    </lineage>
</organism>
<evidence type="ECO:0000313" key="3">
    <source>
        <dbReference type="Proteomes" id="UP000005824"/>
    </source>
</evidence>
<dbReference type="RefSeq" id="WP_006980877.1">
    <property type="nucleotide sequence ID" value="NZ_ABVL01000010.1"/>
</dbReference>
<dbReference type="eggNOG" id="COG2866">
    <property type="taxonomic scope" value="Bacteria"/>
</dbReference>
<keyword evidence="3" id="KW-1185">Reference proteome</keyword>
<proteinExistence type="predicted"/>
<sequence>MSRISIHTSPHTAHPASRPATAPADSALTVEEILAPLHAAARDSLSLVASRQPLQLREASVDVSKFLVLGQRGSGQPIRLGLFAGFEAGNLETVQALARLLLLLKESTHSSRDFALFGYPVVNVRGFTADAAPLADFEARFARDSAEADVQFFKHQLHKWRFNGLISLRTDSSARGFYAAVHSELIASEVVEPALAAAAAALPLATQAVKVRPGDRYARTADYATGRFSPPADVRPYPFEIELYSPRGPVTEDHTNGLFVALTEILRLYRTFIAHKQDL</sequence>
<evidence type="ECO:0000256" key="1">
    <source>
        <dbReference type="SAM" id="MobiDB-lite"/>
    </source>
</evidence>